<name>A0A4U1JC01_9BACT</name>
<evidence type="ECO:0000313" key="2">
    <source>
        <dbReference type="Proteomes" id="UP000309215"/>
    </source>
</evidence>
<gene>
    <name evidence="1" type="ORF">E8A74_21735</name>
</gene>
<organism evidence="1 2">
    <name type="scientific">Polyangium fumosum</name>
    <dbReference type="NCBI Taxonomy" id="889272"/>
    <lineage>
        <taxon>Bacteria</taxon>
        <taxon>Pseudomonadati</taxon>
        <taxon>Myxococcota</taxon>
        <taxon>Polyangia</taxon>
        <taxon>Polyangiales</taxon>
        <taxon>Polyangiaceae</taxon>
        <taxon>Polyangium</taxon>
    </lineage>
</organism>
<reference evidence="1 2" key="1">
    <citation type="submission" date="2019-04" db="EMBL/GenBank/DDBJ databases">
        <authorList>
            <person name="Li Y."/>
            <person name="Wang J."/>
        </authorList>
    </citation>
    <scope>NUCLEOTIDE SEQUENCE [LARGE SCALE GENOMIC DNA]</scope>
    <source>
        <strain evidence="1 2">DSM 14668</strain>
    </source>
</reference>
<dbReference type="EMBL" id="SSMQ01000022">
    <property type="protein sequence ID" value="TKD05165.1"/>
    <property type="molecule type" value="Genomic_DNA"/>
</dbReference>
<comment type="caution">
    <text evidence="1">The sequence shown here is derived from an EMBL/GenBank/DDBJ whole genome shotgun (WGS) entry which is preliminary data.</text>
</comment>
<dbReference type="Proteomes" id="UP000309215">
    <property type="component" value="Unassembled WGS sequence"/>
</dbReference>
<accession>A0A4U1JC01</accession>
<proteinExistence type="predicted"/>
<dbReference type="AlphaFoldDB" id="A0A4U1JC01"/>
<dbReference type="RefSeq" id="WP_170229278.1">
    <property type="nucleotide sequence ID" value="NZ_SSMQ01000022.1"/>
</dbReference>
<protein>
    <submittedName>
        <fullName evidence="1">Uncharacterized protein</fullName>
    </submittedName>
</protein>
<sequence length="74" mass="7915">MAFDDLFPEAPDVRKGMRGLLPEVNNRTSEVLHLLAEVDGFLGGEADFRAESADFEAEEVDLLGEPGRPPSGGG</sequence>
<keyword evidence="2" id="KW-1185">Reference proteome</keyword>
<evidence type="ECO:0000313" key="1">
    <source>
        <dbReference type="EMBL" id="TKD05165.1"/>
    </source>
</evidence>